<sequence length="386" mass="43394">MSMWNCCVIEVAGTLFGIITRGSATLIKILEKRGSLYSDCSNKANISELNVFLSKYLKRQKSKQSSAHLMLTPITKQTTTKDPVTVVAKGKLMLLLYLLSVSISPACLPVLLLSANPKEATCFGRSASSMRSLNSILSESIIRMAWKYVKCKTWSTTRATQAKRQKIWLAGETNERTNSRSKRLLTTIRVDLNPLSVAAAENFCWIEWLLGMWDKAAIKRNMFSTLTTTTMNGRNSSGTWLKSTLLKKNLITVADDRTESDTWTMYASRSPALERTVDRLEIEIRNFSSFLCSINILKASTDLMNPFIFLTPESKLFKGISWFLSVCKCIVLSGVLSALSVLMSLDQTLKMEWTKIWSLCVLPAMRLPRIWSCKPSDSIKKGFRNA</sequence>
<reference evidence="2" key="1">
    <citation type="journal article" date="2021" name="Open Biol.">
        <title>Shared evolutionary footprints suggest mitochondrial oxidative damage underlies multiple complex I losses in fungi.</title>
        <authorList>
            <person name="Schikora-Tamarit M.A."/>
            <person name="Marcet-Houben M."/>
            <person name="Nosek J."/>
            <person name="Gabaldon T."/>
        </authorList>
    </citation>
    <scope>NUCLEOTIDE SEQUENCE</scope>
    <source>
        <strain evidence="2">CBS2887</strain>
    </source>
</reference>
<dbReference type="EMBL" id="JAEUBG010003758">
    <property type="protein sequence ID" value="KAH3682354.1"/>
    <property type="molecule type" value="Genomic_DNA"/>
</dbReference>
<dbReference type="Proteomes" id="UP000774326">
    <property type="component" value="Unassembled WGS sequence"/>
</dbReference>
<evidence type="ECO:0000313" key="2">
    <source>
        <dbReference type="EMBL" id="KAH3682354.1"/>
    </source>
</evidence>
<keyword evidence="1" id="KW-1133">Transmembrane helix</keyword>
<protein>
    <submittedName>
        <fullName evidence="2">Uncharacterized protein</fullName>
    </submittedName>
</protein>
<organism evidence="2 3">
    <name type="scientific">Wickerhamomyces pijperi</name>
    <name type="common">Yeast</name>
    <name type="synonym">Pichia pijperi</name>
    <dbReference type="NCBI Taxonomy" id="599730"/>
    <lineage>
        <taxon>Eukaryota</taxon>
        <taxon>Fungi</taxon>
        <taxon>Dikarya</taxon>
        <taxon>Ascomycota</taxon>
        <taxon>Saccharomycotina</taxon>
        <taxon>Saccharomycetes</taxon>
        <taxon>Phaffomycetales</taxon>
        <taxon>Wickerhamomycetaceae</taxon>
        <taxon>Wickerhamomyces</taxon>
    </lineage>
</organism>
<evidence type="ECO:0000256" key="1">
    <source>
        <dbReference type="SAM" id="Phobius"/>
    </source>
</evidence>
<reference evidence="2" key="2">
    <citation type="submission" date="2021-01" db="EMBL/GenBank/DDBJ databases">
        <authorList>
            <person name="Schikora-Tamarit M.A."/>
        </authorList>
    </citation>
    <scope>NUCLEOTIDE SEQUENCE</scope>
    <source>
        <strain evidence="2">CBS2887</strain>
    </source>
</reference>
<comment type="caution">
    <text evidence="2">The sequence shown here is derived from an EMBL/GenBank/DDBJ whole genome shotgun (WGS) entry which is preliminary data.</text>
</comment>
<name>A0A9P8TKR4_WICPI</name>
<gene>
    <name evidence="2" type="ORF">WICPIJ_006668</name>
</gene>
<evidence type="ECO:0000313" key="3">
    <source>
        <dbReference type="Proteomes" id="UP000774326"/>
    </source>
</evidence>
<keyword evidence="1" id="KW-0812">Transmembrane</keyword>
<accession>A0A9P8TKR4</accession>
<dbReference type="AlphaFoldDB" id="A0A9P8TKR4"/>
<feature type="transmembrane region" description="Helical" evidence="1">
    <location>
        <begin position="322"/>
        <end position="345"/>
    </location>
</feature>
<proteinExistence type="predicted"/>
<keyword evidence="3" id="KW-1185">Reference proteome</keyword>
<keyword evidence="1" id="KW-0472">Membrane</keyword>